<keyword evidence="2" id="KW-1185">Reference proteome</keyword>
<evidence type="ECO:0000313" key="2">
    <source>
        <dbReference type="Proteomes" id="UP000192247"/>
    </source>
</evidence>
<proteinExistence type="predicted"/>
<dbReference type="Proteomes" id="UP000192247">
    <property type="component" value="Unassembled WGS sequence"/>
</dbReference>
<organism evidence="1 2">
    <name type="scientific">Tropilaelaps mercedesae</name>
    <dbReference type="NCBI Taxonomy" id="418985"/>
    <lineage>
        <taxon>Eukaryota</taxon>
        <taxon>Metazoa</taxon>
        <taxon>Ecdysozoa</taxon>
        <taxon>Arthropoda</taxon>
        <taxon>Chelicerata</taxon>
        <taxon>Arachnida</taxon>
        <taxon>Acari</taxon>
        <taxon>Parasitiformes</taxon>
        <taxon>Mesostigmata</taxon>
        <taxon>Gamasina</taxon>
        <taxon>Dermanyssoidea</taxon>
        <taxon>Laelapidae</taxon>
        <taxon>Tropilaelaps</taxon>
    </lineage>
</organism>
<comment type="caution">
    <text evidence="1">The sequence shown here is derived from an EMBL/GenBank/DDBJ whole genome shotgun (WGS) entry which is preliminary data.</text>
</comment>
<dbReference type="EMBL" id="MNPL01012143">
    <property type="protein sequence ID" value="OQR72278.1"/>
    <property type="molecule type" value="Genomic_DNA"/>
</dbReference>
<sequence length="101" mass="11405">MLFWGQMVLYAMGACLALSVAFLLGRALFGILRAPHRGTSVVYVKRPRQELPVQRIRTPATVYEIRDIGNHCVDIDIRTHVVDCELKAYWGVSIKVNISYG</sequence>
<dbReference type="AlphaFoldDB" id="A0A1V9XFX7"/>
<name>A0A1V9XFX7_9ACAR</name>
<protein>
    <submittedName>
        <fullName evidence="1">Uncharacterized protein</fullName>
    </submittedName>
</protein>
<accession>A0A1V9XFX7</accession>
<dbReference type="InParanoid" id="A0A1V9XFX7"/>
<reference evidence="1 2" key="1">
    <citation type="journal article" date="2017" name="Gigascience">
        <title>Draft genome of the honey bee ectoparasitic mite, Tropilaelaps mercedesae, is shaped by the parasitic life history.</title>
        <authorList>
            <person name="Dong X."/>
            <person name="Armstrong S.D."/>
            <person name="Xia D."/>
            <person name="Makepeace B.L."/>
            <person name="Darby A.C."/>
            <person name="Kadowaki T."/>
        </authorList>
    </citation>
    <scope>NUCLEOTIDE SEQUENCE [LARGE SCALE GENOMIC DNA]</scope>
    <source>
        <strain evidence="1">Wuxi-XJTLU</strain>
    </source>
</reference>
<evidence type="ECO:0000313" key="1">
    <source>
        <dbReference type="EMBL" id="OQR72278.1"/>
    </source>
</evidence>
<gene>
    <name evidence="1" type="ORF">BIW11_01331</name>
</gene>